<gene>
    <name evidence="2" type="ORF">BRAPAZ1V2_A01P25560.2</name>
</gene>
<name>A0A8D9GWQ4_BRACM</name>
<dbReference type="Proteomes" id="UP000694005">
    <property type="component" value="Chromosome A01"/>
</dbReference>
<evidence type="ECO:0000313" key="2">
    <source>
        <dbReference type="EMBL" id="CAG7888480.1"/>
    </source>
</evidence>
<organism evidence="2 3">
    <name type="scientific">Brassica campestris</name>
    <name type="common">Field mustard</name>
    <dbReference type="NCBI Taxonomy" id="3711"/>
    <lineage>
        <taxon>Eukaryota</taxon>
        <taxon>Viridiplantae</taxon>
        <taxon>Streptophyta</taxon>
        <taxon>Embryophyta</taxon>
        <taxon>Tracheophyta</taxon>
        <taxon>Spermatophyta</taxon>
        <taxon>Magnoliopsida</taxon>
        <taxon>eudicotyledons</taxon>
        <taxon>Gunneridae</taxon>
        <taxon>Pentapetalae</taxon>
        <taxon>rosids</taxon>
        <taxon>malvids</taxon>
        <taxon>Brassicales</taxon>
        <taxon>Brassicaceae</taxon>
        <taxon>Brassiceae</taxon>
        <taxon>Brassica</taxon>
    </lineage>
</organism>
<protein>
    <recommendedName>
        <fullName evidence="1">Protein argonaute N-terminal domain-containing protein</fullName>
    </recommendedName>
</protein>
<feature type="domain" description="Protein argonaute N-terminal" evidence="1">
    <location>
        <begin position="20"/>
        <end position="85"/>
    </location>
</feature>
<accession>A0A8D9GWQ4</accession>
<reference evidence="2 3" key="1">
    <citation type="submission" date="2021-07" db="EMBL/GenBank/DDBJ databases">
        <authorList>
            <consortium name="Genoscope - CEA"/>
            <person name="William W."/>
        </authorList>
    </citation>
    <scope>NUCLEOTIDE SEQUENCE [LARGE SCALE GENOMIC DNA]</scope>
</reference>
<proteinExistence type="predicted"/>
<dbReference type="AlphaFoldDB" id="A0A8D9GWQ4"/>
<dbReference type="Pfam" id="PF16486">
    <property type="entry name" value="ArgoN"/>
    <property type="match status" value="1"/>
</dbReference>
<dbReference type="EMBL" id="LS974617">
    <property type="protein sequence ID" value="CAG7888480.1"/>
    <property type="molecule type" value="Genomic_DNA"/>
</dbReference>
<evidence type="ECO:0000313" key="3">
    <source>
        <dbReference type="Proteomes" id="UP000694005"/>
    </source>
</evidence>
<sequence>MSYGLLIDAAVDIVEQSNRQFSGVVTITLEVSSKSVNRAIIIELLILYKESVLGSRLSAYDGWKSLYTAGELPFTWKEFAVKIFDEDDGIISGPR</sequence>
<dbReference type="InterPro" id="IPR032474">
    <property type="entry name" value="Argonaute_N"/>
</dbReference>
<dbReference type="Gramene" id="A01p25560.2_BraZ1">
    <property type="protein sequence ID" value="A01p25560.2_BraZ1.CDS"/>
    <property type="gene ID" value="A01g25560.2_BraZ1"/>
</dbReference>
<evidence type="ECO:0000259" key="1">
    <source>
        <dbReference type="Pfam" id="PF16486"/>
    </source>
</evidence>